<evidence type="ECO:0000256" key="7">
    <source>
        <dbReference type="ARBA" id="ARBA00022827"/>
    </source>
</evidence>
<keyword evidence="8" id="KW-0560">Oxidoreductase</keyword>
<dbReference type="Gene3D" id="3.50.50.60">
    <property type="entry name" value="FAD/NAD(P)-binding domain"/>
    <property type="match status" value="1"/>
</dbReference>
<evidence type="ECO:0000256" key="6">
    <source>
        <dbReference type="ARBA" id="ARBA00022642"/>
    </source>
</evidence>
<dbReference type="GO" id="GO:0034628">
    <property type="term" value="P:'de novo' NAD+ biosynthetic process from L-aspartate"/>
    <property type="evidence" value="ECO:0007669"/>
    <property type="project" value="TreeGrafter"/>
</dbReference>
<sequence length="256" mass="26230">SSTASSLAQGGIAAAVGLGDDPAFHAADTLRAGAGESGRPAVELLCGAAPAAITWLEAHGARFDREGDHWALHREAAHDRARVLHVGGDATGAALTNALYRAVLGASNVEILTDLTAISLIRDAARVSGIIAAASNGRTLELHANDTVLATGGLGQLYLPTTNPAAACGDGLAMALQAGVRLNDLEFVQFHPTALACAADPLPLVTEALRGAGATLIDEQGQPIMQTRHPDGDLAPRDIVARAVWNEVSEGRAVRL</sequence>
<dbReference type="InterPro" id="IPR027477">
    <property type="entry name" value="Succ_DH/fumarate_Rdtase_cat_sf"/>
</dbReference>
<protein>
    <recommendedName>
        <fullName evidence="4">L-aspartate oxidase</fullName>
        <ecNumber evidence="4">1.4.3.16</ecNumber>
    </recommendedName>
</protein>
<dbReference type="InterPro" id="IPR036188">
    <property type="entry name" value="FAD/NAD-bd_sf"/>
</dbReference>
<dbReference type="GO" id="GO:0008734">
    <property type="term" value="F:L-aspartate oxidase activity"/>
    <property type="evidence" value="ECO:0007669"/>
    <property type="project" value="UniProtKB-EC"/>
</dbReference>
<reference evidence="10" key="1">
    <citation type="submission" date="2013-08" db="EMBL/GenBank/DDBJ databases">
        <authorList>
            <person name="Mendez C."/>
            <person name="Richter M."/>
            <person name="Ferrer M."/>
            <person name="Sanchez J."/>
        </authorList>
    </citation>
    <scope>NUCLEOTIDE SEQUENCE</scope>
</reference>
<evidence type="ECO:0000256" key="2">
    <source>
        <dbReference type="ARBA" id="ARBA00004950"/>
    </source>
</evidence>
<comment type="pathway">
    <text evidence="2">Cofactor biosynthesis; NAD(+) biosynthesis; iminoaspartate from L-aspartate (oxidase route): step 1/1.</text>
</comment>
<name>T0ZTW3_9ZZZZ</name>
<comment type="caution">
    <text evidence="10">The sequence shown here is derived from an EMBL/GenBank/DDBJ whole genome shotgun (WGS) entry which is preliminary data.</text>
</comment>
<organism evidence="10">
    <name type="scientific">mine drainage metagenome</name>
    <dbReference type="NCBI Taxonomy" id="410659"/>
    <lineage>
        <taxon>unclassified sequences</taxon>
        <taxon>metagenomes</taxon>
        <taxon>ecological metagenomes</taxon>
    </lineage>
</organism>
<dbReference type="PANTHER" id="PTHR42716">
    <property type="entry name" value="L-ASPARTATE OXIDASE"/>
    <property type="match status" value="1"/>
</dbReference>
<dbReference type="EC" id="1.4.3.16" evidence="4"/>
<dbReference type="InterPro" id="IPR003953">
    <property type="entry name" value="FAD-dep_OxRdtase_2_FAD-bd"/>
</dbReference>
<feature type="domain" description="FAD-dependent oxidoreductase 2 FAD-binding" evidence="9">
    <location>
        <begin position="4"/>
        <end position="252"/>
    </location>
</feature>
<evidence type="ECO:0000256" key="5">
    <source>
        <dbReference type="ARBA" id="ARBA00022630"/>
    </source>
</evidence>
<reference evidence="10" key="2">
    <citation type="journal article" date="2014" name="ISME J.">
        <title>Microbial stratification in low pH oxic and suboxic macroscopic growths along an acid mine drainage.</title>
        <authorList>
            <person name="Mendez-Garcia C."/>
            <person name="Mesa V."/>
            <person name="Sprenger R.R."/>
            <person name="Richter M."/>
            <person name="Diez M.S."/>
            <person name="Solano J."/>
            <person name="Bargiela R."/>
            <person name="Golyshina O.V."/>
            <person name="Manteca A."/>
            <person name="Ramos J.L."/>
            <person name="Gallego J.R."/>
            <person name="Llorente I."/>
            <person name="Martins Dos Santos V.A."/>
            <person name="Jensen O.N."/>
            <person name="Pelaez A.I."/>
            <person name="Sanchez J."/>
            <person name="Ferrer M."/>
        </authorList>
    </citation>
    <scope>NUCLEOTIDE SEQUENCE</scope>
</reference>
<evidence type="ECO:0000259" key="9">
    <source>
        <dbReference type="Pfam" id="PF00890"/>
    </source>
</evidence>
<dbReference type="PANTHER" id="PTHR42716:SF2">
    <property type="entry name" value="L-ASPARTATE OXIDASE, CHLOROPLASTIC"/>
    <property type="match status" value="1"/>
</dbReference>
<comment type="similarity">
    <text evidence="3">Belongs to the FAD-dependent oxidoreductase 2 family. NadB subfamily.</text>
</comment>
<dbReference type="SUPFAM" id="SSF56425">
    <property type="entry name" value="Succinate dehydrogenase/fumarate reductase flavoprotein, catalytic domain"/>
    <property type="match status" value="1"/>
</dbReference>
<dbReference type="EMBL" id="AUZY01011926">
    <property type="protein sequence ID" value="EQD32084.1"/>
    <property type="molecule type" value="Genomic_DNA"/>
</dbReference>
<keyword evidence="6" id="KW-0662">Pyridine nucleotide biosynthesis</keyword>
<evidence type="ECO:0000256" key="4">
    <source>
        <dbReference type="ARBA" id="ARBA00012173"/>
    </source>
</evidence>
<evidence type="ECO:0000256" key="8">
    <source>
        <dbReference type="ARBA" id="ARBA00023002"/>
    </source>
</evidence>
<feature type="non-terminal residue" evidence="10">
    <location>
        <position position="1"/>
    </location>
</feature>
<dbReference type="Pfam" id="PF00890">
    <property type="entry name" value="FAD_binding_2"/>
    <property type="match status" value="1"/>
</dbReference>
<feature type="non-terminal residue" evidence="10">
    <location>
        <position position="256"/>
    </location>
</feature>
<evidence type="ECO:0000313" key="10">
    <source>
        <dbReference type="EMBL" id="EQD32084.1"/>
    </source>
</evidence>
<comment type="cofactor">
    <cofactor evidence="1">
        <name>FAD</name>
        <dbReference type="ChEBI" id="CHEBI:57692"/>
    </cofactor>
</comment>
<evidence type="ECO:0000256" key="1">
    <source>
        <dbReference type="ARBA" id="ARBA00001974"/>
    </source>
</evidence>
<gene>
    <name evidence="10" type="ORF">B1B_17838</name>
</gene>
<proteinExistence type="inferred from homology"/>
<dbReference type="AlphaFoldDB" id="T0ZTW3"/>
<keyword evidence="5" id="KW-0285">Flavoprotein</keyword>
<evidence type="ECO:0000256" key="3">
    <source>
        <dbReference type="ARBA" id="ARBA00008562"/>
    </source>
</evidence>
<dbReference type="InterPro" id="IPR005288">
    <property type="entry name" value="NadB"/>
</dbReference>
<keyword evidence="7" id="KW-0274">FAD</keyword>
<accession>T0ZTW3</accession>
<dbReference type="UniPathway" id="UPA00253">
    <property type="reaction ID" value="UER00326"/>
</dbReference>
<dbReference type="SUPFAM" id="SSF51905">
    <property type="entry name" value="FAD/NAD(P)-binding domain"/>
    <property type="match status" value="1"/>
</dbReference>